<dbReference type="InterPro" id="IPR019587">
    <property type="entry name" value="Polyketide_cyclase/dehydratase"/>
</dbReference>
<dbReference type="CDD" id="cd07819">
    <property type="entry name" value="SRPBCC_2"/>
    <property type="match status" value="1"/>
</dbReference>
<dbReference type="SUPFAM" id="SSF55961">
    <property type="entry name" value="Bet v1-like"/>
    <property type="match status" value="1"/>
</dbReference>
<evidence type="ECO:0000313" key="2">
    <source>
        <dbReference type="Proteomes" id="UP000465240"/>
    </source>
</evidence>
<evidence type="ECO:0008006" key="3">
    <source>
        <dbReference type="Google" id="ProtNLM"/>
    </source>
</evidence>
<keyword evidence="2" id="KW-1185">Reference proteome</keyword>
<dbReference type="PANTHER" id="PTHR39683:SF4">
    <property type="entry name" value="COENZYME Q-BINDING PROTEIN COQ10 START DOMAIN-CONTAINING PROTEIN"/>
    <property type="match status" value="1"/>
</dbReference>
<accession>A0ABQ1CAM0</accession>
<protein>
    <recommendedName>
        <fullName evidence="3">Cyclase</fullName>
    </recommendedName>
</protein>
<name>A0ABQ1CAM0_9MYCO</name>
<dbReference type="InterPro" id="IPR023393">
    <property type="entry name" value="START-like_dom_sf"/>
</dbReference>
<dbReference type="EMBL" id="BLKX01000001">
    <property type="protein sequence ID" value="GFG81397.1"/>
    <property type="molecule type" value="Genomic_DNA"/>
</dbReference>
<dbReference type="Proteomes" id="UP000465240">
    <property type="component" value="Unassembled WGS sequence"/>
</dbReference>
<proteinExistence type="predicted"/>
<dbReference type="PANTHER" id="PTHR39683">
    <property type="entry name" value="CONSERVED PROTEIN TB16.3"/>
    <property type="match status" value="1"/>
</dbReference>
<organism evidence="1 2">
    <name type="scientific">Mycobacterium paragordonae</name>
    <dbReference type="NCBI Taxonomy" id="1389713"/>
    <lineage>
        <taxon>Bacteria</taxon>
        <taxon>Bacillati</taxon>
        <taxon>Actinomycetota</taxon>
        <taxon>Actinomycetes</taxon>
        <taxon>Mycobacteriales</taxon>
        <taxon>Mycobacteriaceae</taxon>
        <taxon>Mycobacterium</taxon>
    </lineage>
</organism>
<comment type="caution">
    <text evidence="1">The sequence shown here is derived from an EMBL/GenBank/DDBJ whole genome shotgun (WGS) entry which is preliminary data.</text>
</comment>
<gene>
    <name evidence="1" type="ORF">MPRG_46730</name>
</gene>
<dbReference type="Gene3D" id="3.30.530.20">
    <property type="match status" value="1"/>
</dbReference>
<evidence type="ECO:0000313" key="1">
    <source>
        <dbReference type="EMBL" id="GFG81397.1"/>
    </source>
</evidence>
<reference evidence="1 2" key="1">
    <citation type="journal article" date="2019" name="Emerg. Microbes Infect.">
        <title>Comprehensive subspecies identification of 175 nontuberculous mycobacteria species based on 7547 genomic profiles.</title>
        <authorList>
            <person name="Matsumoto Y."/>
            <person name="Kinjo T."/>
            <person name="Motooka D."/>
            <person name="Nabeya D."/>
            <person name="Jung N."/>
            <person name="Uechi K."/>
            <person name="Horii T."/>
            <person name="Iida T."/>
            <person name="Fujita J."/>
            <person name="Nakamura S."/>
        </authorList>
    </citation>
    <scope>NUCLEOTIDE SEQUENCE [LARGE SCALE GENOMIC DNA]</scope>
    <source>
        <strain evidence="1 2">JCM 18565</strain>
    </source>
</reference>
<sequence length="207" mass="22633">MIEERQVVVARNAEDLRDPEFGKAVEKIITDGVSGISHADDGTPGKSLFPPGAARDIVRAMAIKESREIVIEASPEEILDVIADFEAMPEWSEPHQSAEILETGADGRPSKVKMKVKVAGITDEQVVAYTWKDNEVSWELVSSAQQKAQDGKYVLVPKGDSTLVKFDLLADPNVPLPGFVLKRAVKGTIDSATKDLRERVLKVKKGK</sequence>
<dbReference type="Pfam" id="PF10604">
    <property type="entry name" value="Polyketide_cyc2"/>
    <property type="match status" value="1"/>
</dbReference>